<feature type="repeat" description="WD" evidence="3">
    <location>
        <begin position="279"/>
        <end position="318"/>
    </location>
</feature>
<dbReference type="GeneID" id="25565966"/>
<gene>
    <name evidence="5" type="ORF">AMSG_06899</name>
</gene>
<dbReference type="CDD" id="cd00200">
    <property type="entry name" value="WD40"/>
    <property type="match status" value="1"/>
</dbReference>
<evidence type="ECO:0000313" key="5">
    <source>
        <dbReference type="EMBL" id="KNC50408.1"/>
    </source>
</evidence>
<evidence type="ECO:0000256" key="3">
    <source>
        <dbReference type="PROSITE-ProRule" id="PRU00221"/>
    </source>
</evidence>
<dbReference type="AlphaFoldDB" id="A0A0L0DGE1"/>
<dbReference type="SMART" id="SM00320">
    <property type="entry name" value="WD40"/>
    <property type="match status" value="7"/>
</dbReference>
<evidence type="ECO:0000313" key="6">
    <source>
        <dbReference type="Proteomes" id="UP000054408"/>
    </source>
</evidence>
<keyword evidence="1 3" id="KW-0853">WD repeat</keyword>
<dbReference type="OrthoDB" id="5580488at2759"/>
<dbReference type="Gene3D" id="2.130.10.10">
    <property type="entry name" value="YVTN repeat-like/Quinoprotein amine dehydrogenase"/>
    <property type="match status" value="2"/>
</dbReference>
<dbReference type="EMBL" id="GL349461">
    <property type="protein sequence ID" value="KNC50408.1"/>
    <property type="molecule type" value="Genomic_DNA"/>
</dbReference>
<evidence type="ECO:0000256" key="4">
    <source>
        <dbReference type="SAM" id="MobiDB-lite"/>
    </source>
</evidence>
<accession>A0A0L0DGE1</accession>
<dbReference type="InterPro" id="IPR015943">
    <property type="entry name" value="WD40/YVTN_repeat-like_dom_sf"/>
</dbReference>
<dbReference type="PROSITE" id="PS50082">
    <property type="entry name" value="WD_REPEATS_2"/>
    <property type="match status" value="4"/>
</dbReference>
<dbReference type="RefSeq" id="XP_013756950.1">
    <property type="nucleotide sequence ID" value="XM_013901496.1"/>
</dbReference>
<feature type="repeat" description="WD" evidence="3">
    <location>
        <begin position="66"/>
        <end position="105"/>
    </location>
</feature>
<feature type="region of interest" description="Disordered" evidence="4">
    <location>
        <begin position="402"/>
        <end position="425"/>
    </location>
</feature>
<dbReference type="Proteomes" id="UP000054408">
    <property type="component" value="Unassembled WGS sequence"/>
</dbReference>
<dbReference type="InterPro" id="IPR020472">
    <property type="entry name" value="WD40_PAC1"/>
</dbReference>
<proteinExistence type="predicted"/>
<dbReference type="SUPFAM" id="SSF50978">
    <property type="entry name" value="WD40 repeat-like"/>
    <property type="match status" value="1"/>
</dbReference>
<reference evidence="5 6" key="1">
    <citation type="submission" date="2010-05" db="EMBL/GenBank/DDBJ databases">
        <title>The Genome Sequence of Thecamonas trahens ATCC 50062.</title>
        <authorList>
            <consortium name="The Broad Institute Genome Sequencing Platform"/>
            <person name="Russ C."/>
            <person name="Cuomo C."/>
            <person name="Shea T."/>
            <person name="Young S.K."/>
            <person name="Zeng Q."/>
            <person name="Koehrsen M."/>
            <person name="Haas B."/>
            <person name="Borodovsky M."/>
            <person name="Guigo R."/>
            <person name="Alvarado L."/>
            <person name="Berlin A."/>
            <person name="Bochicchio J."/>
            <person name="Borenstein D."/>
            <person name="Chapman S."/>
            <person name="Chen Z."/>
            <person name="Freedman E."/>
            <person name="Gellesch M."/>
            <person name="Goldberg J."/>
            <person name="Griggs A."/>
            <person name="Gujja S."/>
            <person name="Heilman E."/>
            <person name="Heiman D."/>
            <person name="Hepburn T."/>
            <person name="Howarth C."/>
            <person name="Jen D."/>
            <person name="Larson L."/>
            <person name="Mehta T."/>
            <person name="Park D."/>
            <person name="Pearson M."/>
            <person name="Roberts A."/>
            <person name="Saif S."/>
            <person name="Shenoy N."/>
            <person name="Sisk P."/>
            <person name="Stolte C."/>
            <person name="Sykes S."/>
            <person name="Thomson T."/>
            <person name="Walk T."/>
            <person name="White J."/>
            <person name="Yandava C."/>
            <person name="Burger G."/>
            <person name="Gray M.W."/>
            <person name="Holland P.W.H."/>
            <person name="King N."/>
            <person name="Lang F.B.F."/>
            <person name="Roger A.J."/>
            <person name="Ruiz-Trillo I."/>
            <person name="Lander E."/>
            <person name="Nusbaum C."/>
        </authorList>
    </citation>
    <scope>NUCLEOTIDE SEQUENCE [LARGE SCALE GENOMIC DNA]</scope>
    <source>
        <strain evidence="5 6">ATCC 50062</strain>
    </source>
</reference>
<dbReference type="STRING" id="461836.A0A0L0DGE1"/>
<protein>
    <submittedName>
        <fullName evidence="5">Uncharacterized protein</fullName>
    </submittedName>
</protein>
<name>A0A0L0DGE1_THETB</name>
<dbReference type="OMA" id="NWINEEP"/>
<dbReference type="InterPro" id="IPR036322">
    <property type="entry name" value="WD40_repeat_dom_sf"/>
</dbReference>
<organism evidence="5 6">
    <name type="scientific">Thecamonas trahens ATCC 50062</name>
    <dbReference type="NCBI Taxonomy" id="461836"/>
    <lineage>
        <taxon>Eukaryota</taxon>
        <taxon>Apusozoa</taxon>
        <taxon>Apusomonadida</taxon>
        <taxon>Apusomonadidae</taxon>
        <taxon>Thecamonas</taxon>
    </lineage>
</organism>
<dbReference type="PROSITE" id="PS50294">
    <property type="entry name" value="WD_REPEATS_REGION"/>
    <property type="match status" value="4"/>
</dbReference>
<dbReference type="PANTHER" id="PTHR22847">
    <property type="entry name" value="WD40 REPEAT PROTEIN"/>
    <property type="match status" value="1"/>
</dbReference>
<dbReference type="PROSITE" id="PS00678">
    <property type="entry name" value="WD_REPEATS_1"/>
    <property type="match status" value="2"/>
</dbReference>
<sequence length="460" mass="49096">MRRLTNDKSLWKALCKAAWRRSYWGPSSSAYVTLNESLNNDWKSIYATRTAVDKRWTRGDCRLVTLYGHHRAIDALQFDDAKIVTGGEDGLLVVWDIRSGSAARVHNTFDDMVVALQYDTNGIAVVGLWNGDIRVVDLDSGASLGSLSGHTAGVRALHVVGNTLVSGAFDGELRLWDKSSGACRVAVQAHAVGITALAVEPALGVLATSSLDGSVRLWSGLASVNPIPTPTGTLVCSCTRPASPIWAVALSTDYIVAGCDAGALHVWSPATLAPLGTPLTGHASRVSCIALDGSRLVSGSDDGSVLVWNLETMTLVTSLTMGAAHPVASVRFDDTKIVSAGGEDDPAIRIWDFAYGLDAVDARSTIMAMPSASASLQAPLTALRNRHKVALAHIAAAQSTGELPRDMEYSDTDEYDEPDVDLDPDNSMLLQDMYEYDDHDSDDDSDDNDAAMMAIIDGRF</sequence>
<keyword evidence="2" id="KW-0677">Repeat</keyword>
<dbReference type="Pfam" id="PF00400">
    <property type="entry name" value="WD40"/>
    <property type="match status" value="4"/>
</dbReference>
<dbReference type="InterPro" id="IPR001680">
    <property type="entry name" value="WD40_rpt"/>
</dbReference>
<dbReference type="PRINTS" id="PR00320">
    <property type="entry name" value="GPROTEINBRPT"/>
</dbReference>
<evidence type="ECO:0000256" key="1">
    <source>
        <dbReference type="ARBA" id="ARBA00022574"/>
    </source>
</evidence>
<dbReference type="InterPro" id="IPR019775">
    <property type="entry name" value="WD40_repeat_CS"/>
</dbReference>
<keyword evidence="6" id="KW-1185">Reference proteome</keyword>
<dbReference type="PANTHER" id="PTHR22847:SF637">
    <property type="entry name" value="WD REPEAT DOMAIN 5B"/>
    <property type="match status" value="1"/>
</dbReference>
<dbReference type="GO" id="GO:1990234">
    <property type="term" value="C:transferase complex"/>
    <property type="evidence" value="ECO:0007669"/>
    <property type="project" value="UniProtKB-ARBA"/>
</dbReference>
<feature type="repeat" description="WD" evidence="3">
    <location>
        <begin position="147"/>
        <end position="186"/>
    </location>
</feature>
<feature type="repeat" description="WD" evidence="3">
    <location>
        <begin position="187"/>
        <end position="219"/>
    </location>
</feature>
<evidence type="ECO:0000256" key="2">
    <source>
        <dbReference type="ARBA" id="ARBA00022737"/>
    </source>
</evidence>
<dbReference type="eggNOG" id="KOG0274">
    <property type="taxonomic scope" value="Eukaryota"/>
</dbReference>
<feature type="compositionally biased region" description="Acidic residues" evidence="4">
    <location>
        <begin position="409"/>
        <end position="424"/>
    </location>
</feature>